<proteinExistence type="predicted"/>
<feature type="compositionally biased region" description="Acidic residues" evidence="2">
    <location>
        <begin position="1175"/>
        <end position="1186"/>
    </location>
</feature>
<gene>
    <name evidence="3" type="ORF">L228DRAFT_270831</name>
</gene>
<sequence length="1186" mass="131012">MATVAQYPLPATTPRESLTRRDRISPEGPCNFRHLTSGSNAPLCGCRRFWDSSLDPHTNRNDQSISAAQNGWCMCGHHACFHDMDSGVQHYSVTGFPSKTSTSGIRSDLQELADSNQKHGRNPSAEGDKVSKEDAFRPYFKPPSVGRSNSDWAHEANEKDAGDLKSSPFQKRHNTQENPSADPFALDGLSALQTRRGMRSVSSPSVGASHLPPIPSQCLLRPGELEPLNIHLNSRYNGAKNLNESHSTALNSYNPHERDLATPTQRIEDDTLRLFLAAHTAKGDSHREAQVERSNGLEERQHLLPRPHELSALPTSQRYDWAAKGGNSQHSQHGSKRAINDVFSSGRASIRPGLNSTTIRQNPRCGSRETPKPMDEFNQSATEIATPTRLEFSNLPPFTKALDHVKAWVDAHSEEAKGSHIEIGKSEAQVLPIISAPLVNDKCGTHTEPTVNQKGATHADDTWKLDPNVASLSSLLPHLQLLVSRLTEYPALWSALEAYKHRLDALECASYSHGVSEELQEKFDMLDGRLTELEGKVEEHEKLHADFDFLEASRPSRTSVRKRVHGGVAGTECSVSSDGSSDAHSELLSSARVSAALDRSGLPDRLEDMGSRIQALETSAPPSYDNPYELEVIFLPWGPGLKGIWYPPEELSNGELSSTAITEEWADPQFRDSLSSSLSRSRSSGYDGWDGDPIRSWADGPDEWLVPRASAQNSTIYRRLQSRGFVRNVQILGSTAKEVISAVSSAFGDILDDRTFENQSNKEDIGELKKPKSCDSDCMVEIERTDAYERQGTCQGMRKQSSKNKIPLLGLRAPFIPLRKIHKDSRLRFLDPDELVTPAVWTSDFLSRTVVMRAAGGARRLFITNRHGYLQPRPRDCLAWTWQMLRELPRVHLDENGEQREEAVPEADAKEACWQWDPRLDPPTSAASSFASDSSLYSTLSIRPSRLAQSVRSKNSLSPSPKLREPTPCGDGHAMPISPLSEFPVDRLGYLRRTNSLSLGDSGSALSPSFKRRLVASQVESAPSKTLSKRRRVSYSPTFIPSRDQNITEPWRQRCKSPSPFFSEVADGRSQLAMAGVKRGTTPFAYATPHSGPVAMISEPSSGKPASAVASDNNTEILIDNFCHKTEPEEEVWEGVADEDASQHLASPEAAHSDDDNMLTYSPSLSEQSYSAYESDYDSSDDSEAE</sequence>
<evidence type="ECO:0000256" key="2">
    <source>
        <dbReference type="SAM" id="MobiDB-lite"/>
    </source>
</evidence>
<keyword evidence="4" id="KW-1185">Reference proteome</keyword>
<feature type="compositionally biased region" description="Acidic residues" evidence="2">
    <location>
        <begin position="1128"/>
        <end position="1140"/>
    </location>
</feature>
<dbReference type="RefSeq" id="XP_018185632.1">
    <property type="nucleotide sequence ID" value="XM_018335457.1"/>
</dbReference>
<evidence type="ECO:0000313" key="3">
    <source>
        <dbReference type="EMBL" id="KZF20077.1"/>
    </source>
</evidence>
<feature type="region of interest" description="Disordered" evidence="2">
    <location>
        <begin position="112"/>
        <end position="185"/>
    </location>
</feature>
<feature type="region of interest" description="Disordered" evidence="2">
    <location>
        <begin position="347"/>
        <end position="375"/>
    </location>
</feature>
<dbReference type="EMBL" id="KV407464">
    <property type="protein sequence ID" value="KZF20077.1"/>
    <property type="molecule type" value="Genomic_DNA"/>
</dbReference>
<evidence type="ECO:0000256" key="1">
    <source>
        <dbReference type="SAM" id="Coils"/>
    </source>
</evidence>
<protein>
    <submittedName>
        <fullName evidence="3">Uncharacterized protein</fullName>
    </submittedName>
</protein>
<accession>A0A165A7S6</accession>
<dbReference type="STRING" id="1328760.A0A165A7S6"/>
<dbReference type="OrthoDB" id="5427134at2759"/>
<dbReference type="Proteomes" id="UP000076632">
    <property type="component" value="Unassembled WGS sequence"/>
</dbReference>
<feature type="coiled-coil region" evidence="1">
    <location>
        <begin position="516"/>
        <end position="543"/>
    </location>
</feature>
<feature type="compositionally biased region" description="Basic and acidic residues" evidence="2">
    <location>
        <begin position="366"/>
        <end position="375"/>
    </location>
</feature>
<evidence type="ECO:0000313" key="4">
    <source>
        <dbReference type="Proteomes" id="UP000076632"/>
    </source>
</evidence>
<dbReference type="AlphaFoldDB" id="A0A165A7S6"/>
<feature type="region of interest" description="Disordered" evidence="2">
    <location>
        <begin position="948"/>
        <end position="978"/>
    </location>
</feature>
<dbReference type="GeneID" id="28900594"/>
<feature type="region of interest" description="Disordered" evidence="2">
    <location>
        <begin position="1128"/>
        <end position="1186"/>
    </location>
</feature>
<feature type="compositionally biased region" description="Basic and acidic residues" evidence="2">
    <location>
        <begin position="152"/>
        <end position="163"/>
    </location>
</feature>
<feature type="region of interest" description="Disordered" evidence="2">
    <location>
        <begin position="1"/>
        <end position="25"/>
    </location>
</feature>
<feature type="compositionally biased region" description="Basic and acidic residues" evidence="2">
    <location>
        <begin position="126"/>
        <end position="136"/>
    </location>
</feature>
<dbReference type="InParanoid" id="A0A165A7S6"/>
<feature type="compositionally biased region" description="Polar residues" evidence="2">
    <location>
        <begin position="948"/>
        <end position="959"/>
    </location>
</feature>
<organism evidence="3 4">
    <name type="scientific">Xylona heveae (strain CBS 132557 / TC161)</name>
    <dbReference type="NCBI Taxonomy" id="1328760"/>
    <lineage>
        <taxon>Eukaryota</taxon>
        <taxon>Fungi</taxon>
        <taxon>Dikarya</taxon>
        <taxon>Ascomycota</taxon>
        <taxon>Pezizomycotina</taxon>
        <taxon>Xylonomycetes</taxon>
        <taxon>Xylonales</taxon>
        <taxon>Xylonaceae</taxon>
        <taxon>Xylona</taxon>
    </lineage>
</organism>
<keyword evidence="1" id="KW-0175">Coiled coil</keyword>
<name>A0A165A7S6_XYLHT</name>
<reference evidence="3 4" key="1">
    <citation type="journal article" date="2016" name="Fungal Biol.">
        <title>The genome of Xylona heveae provides a window into fungal endophytism.</title>
        <authorList>
            <person name="Gazis R."/>
            <person name="Kuo A."/>
            <person name="Riley R."/>
            <person name="LaButti K."/>
            <person name="Lipzen A."/>
            <person name="Lin J."/>
            <person name="Amirebrahimi M."/>
            <person name="Hesse C.N."/>
            <person name="Spatafora J.W."/>
            <person name="Henrissat B."/>
            <person name="Hainaut M."/>
            <person name="Grigoriev I.V."/>
            <person name="Hibbett D.S."/>
        </authorList>
    </citation>
    <scope>NUCLEOTIDE SEQUENCE [LARGE SCALE GENOMIC DNA]</scope>
    <source>
        <strain evidence="3 4">TC161</strain>
    </source>
</reference>